<dbReference type="InterPro" id="IPR030470">
    <property type="entry name" value="UbiA_prenylTrfase_CS"/>
</dbReference>
<comment type="pathway">
    <text evidence="12">Cofactor biosynthesis; ubiquinone biosynthesis.</text>
</comment>
<evidence type="ECO:0000256" key="10">
    <source>
        <dbReference type="ARBA" id="ARBA00022989"/>
    </source>
</evidence>
<dbReference type="Gene3D" id="1.10.357.140">
    <property type="entry name" value="UbiA prenyltransferase"/>
    <property type="match status" value="1"/>
</dbReference>
<organism evidence="14 15">
    <name type="scientific">Crenobacter intestini</name>
    <dbReference type="NCBI Taxonomy" id="2563443"/>
    <lineage>
        <taxon>Bacteria</taxon>
        <taxon>Pseudomonadati</taxon>
        <taxon>Pseudomonadota</taxon>
        <taxon>Betaproteobacteria</taxon>
        <taxon>Neisseriales</taxon>
        <taxon>Neisseriaceae</taxon>
        <taxon>Crenobacter</taxon>
    </lineage>
</organism>
<dbReference type="InterPro" id="IPR000537">
    <property type="entry name" value="UbiA_prenyltransferase"/>
</dbReference>
<dbReference type="InterPro" id="IPR039653">
    <property type="entry name" value="Prenyltransferase"/>
</dbReference>
<comment type="similarity">
    <text evidence="3 12">Belongs to the UbiA prenyltransferase family.</text>
</comment>
<protein>
    <recommendedName>
        <fullName evidence="12 13">4-hydroxybenzoate octaprenyltransferase</fullName>
        <ecNumber evidence="12 13">2.5.1.39</ecNumber>
    </recommendedName>
    <alternativeName>
        <fullName evidence="12">4-HB polyprenyltransferase</fullName>
    </alternativeName>
</protein>
<feature type="transmembrane region" description="Helical" evidence="12">
    <location>
        <begin position="144"/>
        <end position="163"/>
    </location>
</feature>
<reference evidence="14 15" key="1">
    <citation type="submission" date="2019-04" db="EMBL/GenBank/DDBJ databases">
        <title>Crenobacter sp. nov.</title>
        <authorList>
            <person name="Shi S."/>
        </authorList>
    </citation>
    <scope>NUCLEOTIDE SEQUENCE [LARGE SCALE GENOMIC DNA]</scope>
    <source>
        <strain evidence="14 15">GY 70310</strain>
    </source>
</reference>
<dbReference type="InterPro" id="IPR006370">
    <property type="entry name" value="HB_polyprenyltransferase-like"/>
</dbReference>
<dbReference type="PANTHER" id="PTHR11048:SF28">
    <property type="entry name" value="4-HYDROXYBENZOATE POLYPRENYLTRANSFERASE, MITOCHONDRIAL"/>
    <property type="match status" value="1"/>
</dbReference>
<feature type="transmembrane region" description="Helical" evidence="12">
    <location>
        <begin position="169"/>
        <end position="189"/>
    </location>
</feature>
<evidence type="ECO:0000256" key="4">
    <source>
        <dbReference type="ARBA" id="ARBA00022475"/>
    </source>
</evidence>
<evidence type="ECO:0000256" key="13">
    <source>
        <dbReference type="NCBIfam" id="TIGR01474"/>
    </source>
</evidence>
<evidence type="ECO:0000256" key="8">
    <source>
        <dbReference type="ARBA" id="ARBA00022692"/>
    </source>
</evidence>
<keyword evidence="9 12" id="KW-0460">Magnesium</keyword>
<comment type="subcellular location">
    <subcellularLocation>
        <location evidence="12">Cell inner membrane</location>
        <topology evidence="12">Multi-pass membrane protein</topology>
    </subcellularLocation>
    <subcellularLocation>
        <location evidence="2">Membrane</location>
        <topology evidence="2">Multi-pass membrane protein</topology>
    </subcellularLocation>
</comment>
<evidence type="ECO:0000256" key="6">
    <source>
        <dbReference type="ARBA" id="ARBA00022679"/>
    </source>
</evidence>
<dbReference type="InterPro" id="IPR044878">
    <property type="entry name" value="UbiA_sf"/>
</dbReference>
<dbReference type="OrthoDB" id="9782418at2"/>
<keyword evidence="5 12" id="KW-0997">Cell inner membrane</keyword>
<dbReference type="EC" id="2.5.1.39" evidence="12 13"/>
<dbReference type="GO" id="GO:0006744">
    <property type="term" value="P:ubiquinone biosynthetic process"/>
    <property type="evidence" value="ECO:0007669"/>
    <property type="project" value="UniProtKB-UniRule"/>
</dbReference>
<dbReference type="CDD" id="cd13959">
    <property type="entry name" value="PT_UbiA_COQ2"/>
    <property type="match status" value="1"/>
</dbReference>
<evidence type="ECO:0000256" key="7">
    <source>
        <dbReference type="ARBA" id="ARBA00022688"/>
    </source>
</evidence>
<evidence type="ECO:0000256" key="3">
    <source>
        <dbReference type="ARBA" id="ARBA00005985"/>
    </source>
</evidence>
<accession>A0A4T0UL94</accession>
<keyword evidence="8 12" id="KW-0812">Transmembrane</keyword>
<dbReference type="FunFam" id="1.20.120.1780:FF:000001">
    <property type="entry name" value="4-hydroxybenzoate octaprenyltransferase"/>
    <property type="match status" value="1"/>
</dbReference>
<dbReference type="HAMAP" id="MF_01635">
    <property type="entry name" value="UbiA"/>
    <property type="match status" value="1"/>
</dbReference>
<dbReference type="RefSeq" id="WP_136555232.1">
    <property type="nucleotide sequence ID" value="NZ_STGJ01000018.1"/>
</dbReference>
<name>A0A4T0UL94_9NEIS</name>
<feature type="transmembrane region" description="Helical" evidence="12">
    <location>
        <begin position="46"/>
        <end position="70"/>
    </location>
</feature>
<keyword evidence="6 12" id="KW-0808">Transferase</keyword>
<keyword evidence="15" id="KW-1185">Reference proteome</keyword>
<dbReference type="NCBIfam" id="TIGR01474">
    <property type="entry name" value="ubiA_proteo"/>
    <property type="match status" value="1"/>
</dbReference>
<dbReference type="UniPathway" id="UPA00232"/>
<feature type="transmembrane region" description="Helical" evidence="12">
    <location>
        <begin position="23"/>
        <end position="40"/>
    </location>
</feature>
<comment type="caution">
    <text evidence="14">The sequence shown here is derived from an EMBL/GenBank/DDBJ whole genome shotgun (WGS) entry which is preliminary data.</text>
</comment>
<dbReference type="GO" id="GO:0008412">
    <property type="term" value="F:4-hydroxybenzoate polyprenyltransferase activity"/>
    <property type="evidence" value="ECO:0007669"/>
    <property type="project" value="UniProtKB-UniRule"/>
</dbReference>
<sequence>MSIPARDDRLTVYLQLMRADKPIGTLLLLWPTLWGLWLAGAGEPDWLVVAIFVAGTFLMRSAGCVINDYADRHFDAHVERTRNRPFARGAVSEKEALLLAAGLSLLAFLLILPLNALTWLMSLPALFLAGSYPFTKRFFPLPQAYLGLAFSFGIPMAFAAQTGSVPPTAWLLLAANLCWTVAYDTEYAIVDKPDDLKIGIRTSAITFGRYDVAAVMLCHALFLALMVAVGLVAALGWPYYLSLAVAALLIARQYADIRGRDRARCFKAFLDNNRVGLAVFAGVVLSYWLPA</sequence>
<comment type="function">
    <text evidence="12">Catalyzes the prenylation of para-hydroxybenzoate (PHB) with an all-trans polyprenyl group. Mediates the second step in the final reaction sequence of ubiquinone-8 (UQ-8) biosynthesis, which is the condensation of the polyisoprenoid side chain with PHB, generating the first membrane-bound Q intermediate 3-octaprenyl-4-hydroxybenzoate.</text>
</comment>
<feature type="transmembrane region" description="Helical" evidence="12">
    <location>
        <begin position="237"/>
        <end position="255"/>
    </location>
</feature>
<feature type="transmembrane region" description="Helical" evidence="12">
    <location>
        <begin position="275"/>
        <end position="290"/>
    </location>
</feature>
<evidence type="ECO:0000256" key="9">
    <source>
        <dbReference type="ARBA" id="ARBA00022842"/>
    </source>
</evidence>
<dbReference type="FunFam" id="1.10.357.140:FF:000002">
    <property type="entry name" value="4-hydroxybenzoate octaprenyltransferase"/>
    <property type="match status" value="1"/>
</dbReference>
<gene>
    <name evidence="12" type="primary">ubiA</name>
    <name evidence="14" type="ORF">E5K04_14085</name>
</gene>
<dbReference type="PROSITE" id="PS00943">
    <property type="entry name" value="UBIA"/>
    <property type="match status" value="1"/>
</dbReference>
<dbReference type="EMBL" id="STGJ01000018">
    <property type="protein sequence ID" value="TIC79226.1"/>
    <property type="molecule type" value="Genomic_DNA"/>
</dbReference>
<dbReference type="GO" id="GO:0005886">
    <property type="term" value="C:plasma membrane"/>
    <property type="evidence" value="ECO:0007669"/>
    <property type="project" value="UniProtKB-SubCell"/>
</dbReference>
<dbReference type="Gene3D" id="1.20.120.1780">
    <property type="entry name" value="UbiA prenyltransferase"/>
    <property type="match status" value="1"/>
</dbReference>
<evidence type="ECO:0000256" key="2">
    <source>
        <dbReference type="ARBA" id="ARBA00004141"/>
    </source>
</evidence>
<dbReference type="Pfam" id="PF01040">
    <property type="entry name" value="UbiA"/>
    <property type="match status" value="1"/>
</dbReference>
<dbReference type="PANTHER" id="PTHR11048">
    <property type="entry name" value="PRENYLTRANSFERASES"/>
    <property type="match status" value="1"/>
</dbReference>
<keyword evidence="4 12" id="KW-1003">Cell membrane</keyword>
<dbReference type="Proteomes" id="UP000308891">
    <property type="component" value="Unassembled WGS sequence"/>
</dbReference>
<keyword evidence="7 12" id="KW-0831">Ubiquinone biosynthesis</keyword>
<feature type="transmembrane region" description="Helical" evidence="12">
    <location>
        <begin position="91"/>
        <end position="111"/>
    </location>
</feature>
<keyword evidence="11 12" id="KW-0472">Membrane</keyword>
<evidence type="ECO:0000256" key="5">
    <source>
        <dbReference type="ARBA" id="ARBA00022519"/>
    </source>
</evidence>
<evidence type="ECO:0000256" key="12">
    <source>
        <dbReference type="HAMAP-Rule" id="MF_01635"/>
    </source>
</evidence>
<comment type="cofactor">
    <cofactor evidence="1 12">
        <name>Mg(2+)</name>
        <dbReference type="ChEBI" id="CHEBI:18420"/>
    </cofactor>
</comment>
<evidence type="ECO:0000256" key="11">
    <source>
        <dbReference type="ARBA" id="ARBA00023136"/>
    </source>
</evidence>
<evidence type="ECO:0000313" key="15">
    <source>
        <dbReference type="Proteomes" id="UP000308891"/>
    </source>
</evidence>
<evidence type="ECO:0000256" key="1">
    <source>
        <dbReference type="ARBA" id="ARBA00001946"/>
    </source>
</evidence>
<evidence type="ECO:0000313" key="14">
    <source>
        <dbReference type="EMBL" id="TIC79226.1"/>
    </source>
</evidence>
<proteinExistence type="inferred from homology"/>
<comment type="catalytic activity">
    <reaction evidence="12">
        <text>all-trans-octaprenyl diphosphate + 4-hydroxybenzoate = 4-hydroxy-3-(all-trans-octaprenyl)benzoate + diphosphate</text>
        <dbReference type="Rhea" id="RHEA:27782"/>
        <dbReference type="ChEBI" id="CHEBI:1617"/>
        <dbReference type="ChEBI" id="CHEBI:17879"/>
        <dbReference type="ChEBI" id="CHEBI:33019"/>
        <dbReference type="ChEBI" id="CHEBI:57711"/>
        <dbReference type="EC" id="2.5.1.39"/>
    </reaction>
</comment>
<keyword evidence="10 12" id="KW-1133">Transmembrane helix</keyword>
<dbReference type="AlphaFoldDB" id="A0A4T0UL94"/>